<dbReference type="InterPro" id="IPR011330">
    <property type="entry name" value="Glyco_hydro/deAcase_b/a-brl"/>
</dbReference>
<dbReference type="Gene3D" id="1.20.1270.50">
    <property type="entry name" value="Glycoside hydrolase family 38, central domain"/>
    <property type="match status" value="1"/>
</dbReference>
<name>A0A5C1QGP2_9SPIO</name>
<dbReference type="GO" id="GO:0046872">
    <property type="term" value="F:metal ion binding"/>
    <property type="evidence" value="ECO:0007669"/>
    <property type="project" value="UniProtKB-KW"/>
</dbReference>
<reference evidence="6 7" key="1">
    <citation type="submission" date="2019-02" db="EMBL/GenBank/DDBJ databases">
        <title>Complete Genome Sequence and Methylome Analysis of free living Spirochaetas.</title>
        <authorList>
            <person name="Fomenkov A."/>
            <person name="Dubinina G."/>
            <person name="Leshcheva N."/>
            <person name="Mikheeva N."/>
            <person name="Grabovich M."/>
            <person name="Vincze T."/>
            <person name="Roberts R.J."/>
        </authorList>
    </citation>
    <scope>NUCLEOTIDE SEQUENCE [LARGE SCALE GENOMIC DNA]</scope>
    <source>
        <strain evidence="6 7">K2</strain>
    </source>
</reference>
<dbReference type="InterPro" id="IPR027291">
    <property type="entry name" value="Glyco_hydro_38_N_sf"/>
</dbReference>
<comment type="similarity">
    <text evidence="1">Belongs to the glycosyl hydrolase 38 family.</text>
</comment>
<organism evidence="6 7">
    <name type="scientific">Oceanispirochaeta crateris</name>
    <dbReference type="NCBI Taxonomy" id="2518645"/>
    <lineage>
        <taxon>Bacteria</taxon>
        <taxon>Pseudomonadati</taxon>
        <taxon>Spirochaetota</taxon>
        <taxon>Spirochaetia</taxon>
        <taxon>Spirochaetales</taxon>
        <taxon>Spirochaetaceae</taxon>
        <taxon>Oceanispirochaeta</taxon>
    </lineage>
</organism>
<dbReference type="Gene3D" id="3.20.110.10">
    <property type="entry name" value="Glycoside hydrolase 38, N terminal domain"/>
    <property type="match status" value="1"/>
</dbReference>
<dbReference type="GO" id="GO:0030246">
    <property type="term" value="F:carbohydrate binding"/>
    <property type="evidence" value="ECO:0007669"/>
    <property type="project" value="InterPro"/>
</dbReference>
<dbReference type="Pfam" id="PF07748">
    <property type="entry name" value="Glyco_hydro_38C"/>
    <property type="match status" value="1"/>
</dbReference>
<evidence type="ECO:0000313" key="6">
    <source>
        <dbReference type="EMBL" id="QEN06721.1"/>
    </source>
</evidence>
<keyword evidence="7" id="KW-1185">Reference proteome</keyword>
<dbReference type="Gene3D" id="2.70.98.30">
    <property type="entry name" value="Golgi alpha-mannosidase II, domain 4"/>
    <property type="match status" value="1"/>
</dbReference>
<dbReference type="InterPro" id="IPR037094">
    <property type="entry name" value="Glyco_hydro_38_cen_sf"/>
</dbReference>
<dbReference type="InterPro" id="IPR015341">
    <property type="entry name" value="Glyco_hydro_38_cen"/>
</dbReference>
<dbReference type="SUPFAM" id="SSF74650">
    <property type="entry name" value="Galactose mutarotase-like"/>
    <property type="match status" value="1"/>
</dbReference>
<dbReference type="PANTHER" id="PTHR46017">
    <property type="entry name" value="ALPHA-MANNOSIDASE 2C1"/>
    <property type="match status" value="1"/>
</dbReference>
<dbReference type="SUPFAM" id="SSF88688">
    <property type="entry name" value="Families 57/38 glycoside transferase middle domain"/>
    <property type="match status" value="1"/>
</dbReference>
<keyword evidence="4" id="KW-0326">Glycosidase</keyword>
<dbReference type="KEGG" id="ock:EXM22_01460"/>
<evidence type="ECO:0000256" key="3">
    <source>
        <dbReference type="ARBA" id="ARBA00022801"/>
    </source>
</evidence>
<evidence type="ECO:0000259" key="5">
    <source>
        <dbReference type="SMART" id="SM00872"/>
    </source>
</evidence>
<dbReference type="AlphaFoldDB" id="A0A5C1QGP2"/>
<dbReference type="GO" id="GO:0004559">
    <property type="term" value="F:alpha-mannosidase activity"/>
    <property type="evidence" value="ECO:0007669"/>
    <property type="project" value="InterPro"/>
</dbReference>
<dbReference type="Pfam" id="PF09261">
    <property type="entry name" value="Alpha-mann_mid"/>
    <property type="match status" value="1"/>
</dbReference>
<dbReference type="PANTHER" id="PTHR46017:SF1">
    <property type="entry name" value="ALPHA-MANNOSIDASE 2C1"/>
    <property type="match status" value="1"/>
</dbReference>
<evidence type="ECO:0000256" key="2">
    <source>
        <dbReference type="ARBA" id="ARBA00022723"/>
    </source>
</evidence>
<feature type="domain" description="Glycoside hydrolase family 38 central" evidence="5">
    <location>
        <begin position="516"/>
        <end position="592"/>
    </location>
</feature>
<dbReference type="OrthoDB" id="9772207at2"/>
<dbReference type="InterPro" id="IPR011682">
    <property type="entry name" value="Glyco_hydro_38_C"/>
</dbReference>
<protein>
    <submittedName>
        <fullName evidence="6">Alpha-mannosidase</fullName>
    </submittedName>
</protein>
<evidence type="ECO:0000256" key="4">
    <source>
        <dbReference type="ARBA" id="ARBA00023295"/>
    </source>
</evidence>
<dbReference type="SMART" id="SM00872">
    <property type="entry name" value="Alpha-mann_mid"/>
    <property type="match status" value="1"/>
</dbReference>
<evidence type="ECO:0000256" key="1">
    <source>
        <dbReference type="ARBA" id="ARBA00009792"/>
    </source>
</evidence>
<gene>
    <name evidence="6" type="ORF">EXM22_01460</name>
</gene>
<accession>A0A5C1QGP2</accession>
<keyword evidence="3" id="KW-0378">Hydrolase</keyword>
<dbReference type="Proteomes" id="UP000324209">
    <property type="component" value="Chromosome"/>
</dbReference>
<dbReference type="GO" id="GO:0009313">
    <property type="term" value="P:oligosaccharide catabolic process"/>
    <property type="evidence" value="ECO:0007669"/>
    <property type="project" value="TreeGrafter"/>
</dbReference>
<dbReference type="SUPFAM" id="SSF88713">
    <property type="entry name" value="Glycoside hydrolase/deacetylase"/>
    <property type="match status" value="1"/>
</dbReference>
<dbReference type="Pfam" id="PF17677">
    <property type="entry name" value="Glyco_hydro38C2"/>
    <property type="match status" value="1"/>
</dbReference>
<dbReference type="InterPro" id="IPR011013">
    <property type="entry name" value="Gal_mutarotase_sf_dom"/>
</dbReference>
<dbReference type="Pfam" id="PF01074">
    <property type="entry name" value="Glyco_hydro_38N"/>
    <property type="match status" value="1"/>
</dbReference>
<dbReference type="FunFam" id="3.20.110.10:FF:000002">
    <property type="entry name" value="alpha-mannosidase 2C1 isoform X1"/>
    <property type="match status" value="1"/>
</dbReference>
<dbReference type="EMBL" id="CP036150">
    <property type="protein sequence ID" value="QEN06721.1"/>
    <property type="molecule type" value="Genomic_DNA"/>
</dbReference>
<dbReference type="InterPro" id="IPR000602">
    <property type="entry name" value="Glyco_hydro_38_N"/>
</dbReference>
<dbReference type="RefSeq" id="WP_149484804.1">
    <property type="nucleotide sequence ID" value="NZ_CP036150.1"/>
</dbReference>
<dbReference type="CDD" id="cd10789">
    <property type="entry name" value="GH38N_AMII_ER_cytosolic"/>
    <property type="match status" value="1"/>
</dbReference>
<sequence length="1042" mass="121192">MKFKIEFVKKQLDTLETFIKEDESDLSGVQTKKGFFKSIQAVDEDDHSWEPISNKEFWGGRDLFQWFRIVLTHLDINKEIIIELKTDTKKWNAVNPQFLVYLNGEIKQALDTNHTSIILKKNEISSRGGECQLDFSGWSGMEDGQSIFSLSSYTRNTQAFSCYQTLYMIYDYLMGLDPNDPNRVLIGDKAIQACKLLDFRTDRELNCSSFEKCDSFLRREILDAYKNELGYVAGCVGHTHIDIAWLWEIHHTREKAARSFATVLELMDQYPDYKFMSSQPLLYEFVKQDYPKLYSRIKEKVKEGRWEVEGGMWVEADCNLISGESFVRQFLYGKKFIRDEFGIESEILWLPDVFGYNASMPQILRKSGIKYFMTSKISWNQYNHIPVDTFNWKGIDGTEILTHFITMGNRGEGEKWTLNPFLSTYNGILEPTPVMLGLSMYQQKDINKEILVSFGYGDGGGGPTEQMLEQAERMKNGLPGLPSVVQTHSREYFDRLEKTLNESKAIPRWDGELYLEYHRGTYTSMARNKSFNRKMEFLLQDLEKLYCLLGEFENYPKDLIDKHWKTVLTNQFHDILPGSSIKEVYDRTDREYLEVQKFATNQISEVTDKIISQMTLDNESLVVFNTTGFKRDDIVKFKSEQPLDHVIDSNGETSKAQYLGSNTYLAFVRNIPANGFSVFRLNHLEGNTDDVAVCSINEYAYENEYYSLRFDYNGNMNSLFYKNANREVVQEGSFFNQLIAFEDKPLAHDNWDIEEYYEYKSWDLTDCESFELINSGKVFDKIKIKRKYMNSEIVQEITFYHDSPRIDVFSTIDWKEKDILLKVAFPVDILADKATFDIPFGNLERTTHRNTSWQQAMFEVPFQKWVDISEHDFGFAVLNDSKYGCDVQNGCIRQTLIKSGTYPNTEADKEVHTFSYSMLPHVGSWRESGVETQAWFVNKALYSKGASSKKSNVFKANYLLNANSDNVTIDTIKVSEDGNYIVIRVFETWKSRRVVSFTYNKVITELYESNLMEETIGSLEFDGHNFSVEFKPLEIKTFKIKI</sequence>
<dbReference type="InterPro" id="IPR041147">
    <property type="entry name" value="GH38_C"/>
</dbReference>
<dbReference type="FunFam" id="2.70.98.30:FF:000010">
    <property type="entry name" value="Cytosolic alpha-mannosidase"/>
    <property type="match status" value="1"/>
</dbReference>
<evidence type="ECO:0000313" key="7">
    <source>
        <dbReference type="Proteomes" id="UP000324209"/>
    </source>
</evidence>
<dbReference type="FunFam" id="1.20.1270.50:FF:000004">
    <property type="entry name" value="alpha-mannosidase 2C1 isoform X1"/>
    <property type="match status" value="1"/>
</dbReference>
<proteinExistence type="inferred from homology"/>
<dbReference type="GO" id="GO:0006013">
    <property type="term" value="P:mannose metabolic process"/>
    <property type="evidence" value="ECO:0007669"/>
    <property type="project" value="InterPro"/>
</dbReference>
<dbReference type="Gene3D" id="2.60.40.2220">
    <property type="match status" value="1"/>
</dbReference>
<keyword evidence="2" id="KW-0479">Metal-binding</keyword>
<dbReference type="InterPro" id="IPR028995">
    <property type="entry name" value="Glyco_hydro_57/38_cen_sf"/>
</dbReference>